<evidence type="ECO:0000313" key="1">
    <source>
        <dbReference type="EMBL" id="ABZ08199.1"/>
    </source>
</evidence>
<name>B3T6J0_9ZZZZ</name>
<gene>
    <name evidence="1" type="ORF">ALOHA_HF4000APKG2J17ctg1g6</name>
</gene>
<protein>
    <submittedName>
        <fullName evidence="1">Uncharacterized protein</fullName>
    </submittedName>
</protein>
<accession>B3T6J0</accession>
<organism evidence="1">
    <name type="scientific">uncultured marine microorganism HF4000_APKG2J17</name>
    <dbReference type="NCBI Taxonomy" id="455546"/>
    <lineage>
        <taxon>unclassified sequences</taxon>
        <taxon>environmental samples</taxon>
    </lineage>
</organism>
<sequence>MKVRFGSCVDGSLLVRVVLTLMQVVQPINIQHSRPDPFSGHSIHAQNVL</sequence>
<proteinExistence type="predicted"/>
<reference evidence="1" key="1">
    <citation type="journal article" date="2008" name="ISME J.">
        <title>Genomic patterns of recombination, clonal divergence and environment in marine microbial populations.</title>
        <authorList>
            <person name="Konstantinidis K.T."/>
            <person name="Delong E.F."/>
        </authorList>
    </citation>
    <scope>NUCLEOTIDE SEQUENCE</scope>
</reference>
<dbReference type="AlphaFoldDB" id="B3T6J0"/>
<dbReference type="EMBL" id="EU016624">
    <property type="protein sequence ID" value="ABZ08199.1"/>
    <property type="molecule type" value="Genomic_DNA"/>
</dbReference>